<keyword evidence="8" id="KW-1185">Reference proteome</keyword>
<dbReference type="PROSITE" id="PS51934">
    <property type="entry name" value="LRAT"/>
    <property type="match status" value="1"/>
</dbReference>
<dbReference type="GO" id="GO:0008970">
    <property type="term" value="F:phospholipase A1 activity"/>
    <property type="evidence" value="ECO:0007669"/>
    <property type="project" value="TreeGrafter"/>
</dbReference>
<comment type="similarity">
    <text evidence="1">Belongs to the H-rev107 family.</text>
</comment>
<dbReference type="GO" id="GO:0016410">
    <property type="term" value="F:N-acyltransferase activity"/>
    <property type="evidence" value="ECO:0007669"/>
    <property type="project" value="TreeGrafter"/>
</dbReference>
<keyword evidence="2" id="KW-0808">Transferase</keyword>
<gene>
    <name evidence="7" type="ORF">WMY93_009327</name>
</gene>
<dbReference type="EMBL" id="JBBPFD010000006">
    <property type="protein sequence ID" value="KAK7922425.1"/>
    <property type="molecule type" value="Genomic_DNA"/>
</dbReference>
<evidence type="ECO:0000256" key="2">
    <source>
        <dbReference type="ARBA" id="ARBA00022679"/>
    </source>
</evidence>
<dbReference type="AlphaFoldDB" id="A0AAW0PKC1"/>
<dbReference type="GO" id="GO:0005737">
    <property type="term" value="C:cytoplasm"/>
    <property type="evidence" value="ECO:0007669"/>
    <property type="project" value="TreeGrafter"/>
</dbReference>
<dbReference type="Pfam" id="PF04970">
    <property type="entry name" value="LRAT"/>
    <property type="match status" value="1"/>
</dbReference>
<organism evidence="7 8">
    <name type="scientific">Mugilogobius chulae</name>
    <name type="common">yellowstripe goby</name>
    <dbReference type="NCBI Taxonomy" id="88201"/>
    <lineage>
        <taxon>Eukaryota</taxon>
        <taxon>Metazoa</taxon>
        <taxon>Chordata</taxon>
        <taxon>Craniata</taxon>
        <taxon>Vertebrata</taxon>
        <taxon>Euteleostomi</taxon>
        <taxon>Actinopterygii</taxon>
        <taxon>Neopterygii</taxon>
        <taxon>Teleostei</taxon>
        <taxon>Neoteleostei</taxon>
        <taxon>Acanthomorphata</taxon>
        <taxon>Gobiaria</taxon>
        <taxon>Gobiiformes</taxon>
        <taxon>Gobioidei</taxon>
        <taxon>Gobiidae</taxon>
        <taxon>Gobionellinae</taxon>
        <taxon>Mugilogobius</taxon>
    </lineage>
</organism>
<dbReference type="Proteomes" id="UP001460270">
    <property type="component" value="Unassembled WGS sequence"/>
</dbReference>
<evidence type="ECO:0000313" key="8">
    <source>
        <dbReference type="Proteomes" id="UP001460270"/>
    </source>
</evidence>
<comment type="caution">
    <text evidence="7">The sequence shown here is derived from an EMBL/GenBank/DDBJ whole genome shotgun (WGS) entry which is preliminary data.</text>
</comment>
<sequence length="198" mass="21895">MFDVDSCYSQFETGRHQKLAHLKALQMAPTLYDEKPNPGDLIEIFRGSYQHWAVYIGNGLVIHLAPPSEIADAGANSMMSVLAEKAVVKEEELWDVVGTNQWVINNSLDDKYTPRPAEVIVREARRHVGKEIPYCVFRGNCEHFVTELRYGQPESRQVRKAGETALLVGLAGAVGLGIVALAGAFLGGNKNEKEKNTK</sequence>
<evidence type="ECO:0000313" key="7">
    <source>
        <dbReference type="EMBL" id="KAK7922425.1"/>
    </source>
</evidence>
<keyword evidence="5" id="KW-0472">Membrane</keyword>
<dbReference type="GO" id="GO:0070292">
    <property type="term" value="P:N-acylphosphatidylethanolamine metabolic process"/>
    <property type="evidence" value="ECO:0007669"/>
    <property type="project" value="TreeGrafter"/>
</dbReference>
<evidence type="ECO:0000256" key="1">
    <source>
        <dbReference type="ARBA" id="ARBA00007824"/>
    </source>
</evidence>
<dbReference type="PANTHER" id="PTHR13943:SF31">
    <property type="entry name" value="PHOSPHOLIPASE A AND ACYLTRANSFERASE 3"/>
    <property type="match status" value="1"/>
</dbReference>
<protein>
    <recommendedName>
        <fullName evidence="6">LRAT domain-containing protein</fullName>
    </recommendedName>
</protein>
<proteinExistence type="inferred from homology"/>
<accession>A0AAW0PKC1</accession>
<keyword evidence="5" id="KW-1133">Transmembrane helix</keyword>
<feature type="transmembrane region" description="Helical" evidence="5">
    <location>
        <begin position="165"/>
        <end position="188"/>
    </location>
</feature>
<evidence type="ECO:0000259" key="6">
    <source>
        <dbReference type="PROSITE" id="PS51934"/>
    </source>
</evidence>
<reference evidence="8" key="1">
    <citation type="submission" date="2024-04" db="EMBL/GenBank/DDBJ databases">
        <title>Salinicola lusitanus LLJ914,a marine bacterium isolated from the Okinawa Trough.</title>
        <authorList>
            <person name="Li J."/>
        </authorList>
    </citation>
    <scope>NUCLEOTIDE SEQUENCE [LARGE SCALE GENOMIC DNA]</scope>
</reference>
<keyword evidence="5" id="KW-0812">Transmembrane</keyword>
<keyword evidence="3" id="KW-0378">Hydrolase</keyword>
<name>A0AAW0PKC1_9GOBI</name>
<evidence type="ECO:0000256" key="3">
    <source>
        <dbReference type="ARBA" id="ARBA00022801"/>
    </source>
</evidence>
<dbReference type="InterPro" id="IPR007053">
    <property type="entry name" value="LRAT_dom"/>
</dbReference>
<keyword evidence="4" id="KW-0443">Lipid metabolism</keyword>
<dbReference type="InterPro" id="IPR051496">
    <property type="entry name" value="H-rev107_PLA/AT"/>
</dbReference>
<dbReference type="GO" id="GO:0004623">
    <property type="term" value="F:phospholipase A2 activity"/>
    <property type="evidence" value="ECO:0007669"/>
    <property type="project" value="TreeGrafter"/>
</dbReference>
<dbReference type="PANTHER" id="PTHR13943">
    <property type="entry name" value="HRAS-LIKE SUPPRESSOR - RELATED"/>
    <property type="match status" value="1"/>
</dbReference>
<evidence type="ECO:0000256" key="4">
    <source>
        <dbReference type="ARBA" id="ARBA00023098"/>
    </source>
</evidence>
<feature type="domain" description="LRAT" evidence="6">
    <location>
        <begin position="41"/>
        <end position="157"/>
    </location>
</feature>
<dbReference type="Gene3D" id="3.90.1720.10">
    <property type="entry name" value="endopeptidase domain like (from Nostoc punctiforme)"/>
    <property type="match status" value="1"/>
</dbReference>
<evidence type="ECO:0000256" key="5">
    <source>
        <dbReference type="SAM" id="Phobius"/>
    </source>
</evidence>